<dbReference type="PANTHER" id="PTHR30032">
    <property type="entry name" value="N-ACETYLMURAMOYL-L-ALANINE AMIDASE-RELATED"/>
    <property type="match status" value="1"/>
</dbReference>
<dbReference type="PANTHER" id="PTHR30032:SF4">
    <property type="entry name" value="AMIDASE ENHANCER"/>
    <property type="match status" value="1"/>
</dbReference>
<proteinExistence type="predicted"/>
<dbReference type="NCBIfam" id="TIGR02669">
    <property type="entry name" value="SpoIID_LytB"/>
    <property type="match status" value="1"/>
</dbReference>
<accession>A0A6J4PE74</accession>
<evidence type="ECO:0000313" key="2">
    <source>
        <dbReference type="EMBL" id="CAA9410397.1"/>
    </source>
</evidence>
<protein>
    <submittedName>
        <fullName evidence="2">SpoIID</fullName>
    </submittedName>
</protein>
<dbReference type="InterPro" id="IPR013693">
    <property type="entry name" value="SpoIID/LytB_N"/>
</dbReference>
<dbReference type="GO" id="GO:0030288">
    <property type="term" value="C:outer membrane-bounded periplasmic space"/>
    <property type="evidence" value="ECO:0007669"/>
    <property type="project" value="TreeGrafter"/>
</dbReference>
<dbReference type="InterPro" id="IPR013486">
    <property type="entry name" value="SpoIID/LytB"/>
</dbReference>
<dbReference type="AlphaFoldDB" id="A0A6J4PE74"/>
<sequence length="418" mass="44047">MSSPKPSSTQTRHRSGRLIVGLGALFSLLATSPLGATPARADVAVPPTSGSFALSGAGYGHGWGMSQYGAYGAAKEGLTWKQILAFYYPGTTLSALTSGSKIKVWITADADNDLRVAPSAGLRLRDTAGGSYTLPTGAKYTRWRVTRSGTGTALHYRNTAGTWTKVSPGLGTGNWSFANTAKIVRVQLPSGSYKEYRGTVAFVKRSTGGRTVNRLSMESYLKSVVPSEMPTSWAPNAVRSQAVAARTYAARIQAGASSTAGYDICDTTSCQVYTGYANVTAGGTRTVRETTAGNAAITATAGAIVKYGSGIALTQFSSSNGGHSAQGGYPYLRARPDPYDGVVVSNAWTRTLTTRSVQNAWPSVGTVRQLQVTKRDGYGRWNGRVVSIKVIGSKSTVTVSGGTFRHTLGLRSTLFTIR</sequence>
<name>A0A6J4PE74_9ACTN</name>
<dbReference type="GO" id="GO:0030435">
    <property type="term" value="P:sporulation resulting in formation of a cellular spore"/>
    <property type="evidence" value="ECO:0007669"/>
    <property type="project" value="InterPro"/>
</dbReference>
<evidence type="ECO:0000259" key="1">
    <source>
        <dbReference type="Pfam" id="PF08486"/>
    </source>
</evidence>
<organism evidence="2">
    <name type="scientific">uncultured Propionibacteriaceae bacterium</name>
    <dbReference type="NCBI Taxonomy" id="257457"/>
    <lineage>
        <taxon>Bacteria</taxon>
        <taxon>Bacillati</taxon>
        <taxon>Actinomycetota</taxon>
        <taxon>Actinomycetes</taxon>
        <taxon>Propionibacteriales</taxon>
        <taxon>Propionibacteriaceae</taxon>
        <taxon>environmental samples</taxon>
    </lineage>
</organism>
<dbReference type="Pfam" id="PF08486">
    <property type="entry name" value="SpoIID"/>
    <property type="match status" value="1"/>
</dbReference>
<gene>
    <name evidence="2" type="ORF">AVDCRST_MAG75-2709</name>
</gene>
<reference evidence="2" key="1">
    <citation type="submission" date="2020-02" db="EMBL/GenBank/DDBJ databases">
        <authorList>
            <person name="Meier V. D."/>
        </authorList>
    </citation>
    <scope>NUCLEOTIDE SEQUENCE</scope>
    <source>
        <strain evidence="2">AVDCRST_MAG75</strain>
    </source>
</reference>
<feature type="domain" description="Sporulation stage II protein D amidase enhancer LytB N-terminal" evidence="1">
    <location>
        <begin position="210"/>
        <end position="307"/>
    </location>
</feature>
<dbReference type="InterPro" id="IPR051922">
    <property type="entry name" value="Bact_Sporulation_Assoc"/>
</dbReference>
<dbReference type="EMBL" id="CADCUO010000190">
    <property type="protein sequence ID" value="CAA9410397.1"/>
    <property type="molecule type" value="Genomic_DNA"/>
</dbReference>